<organism evidence="1">
    <name type="scientific">uncultured Caudovirales phage</name>
    <dbReference type="NCBI Taxonomy" id="2100421"/>
    <lineage>
        <taxon>Viruses</taxon>
        <taxon>Duplodnaviria</taxon>
        <taxon>Heunggongvirae</taxon>
        <taxon>Uroviricota</taxon>
        <taxon>Caudoviricetes</taxon>
        <taxon>Peduoviridae</taxon>
        <taxon>Maltschvirus</taxon>
        <taxon>Maltschvirus maltsch</taxon>
    </lineage>
</organism>
<dbReference type="EMBL" id="LR796253">
    <property type="protein sequence ID" value="CAB4131835.1"/>
    <property type="molecule type" value="Genomic_DNA"/>
</dbReference>
<proteinExistence type="predicted"/>
<evidence type="ECO:0000313" key="1">
    <source>
        <dbReference type="EMBL" id="CAB4131835.1"/>
    </source>
</evidence>
<name>A0A6J5LCN7_9CAUD</name>
<reference evidence="1" key="1">
    <citation type="submission" date="2020-04" db="EMBL/GenBank/DDBJ databases">
        <authorList>
            <person name="Chiriac C."/>
            <person name="Salcher M."/>
            <person name="Ghai R."/>
            <person name="Kavagutti S V."/>
        </authorList>
    </citation>
    <scope>NUCLEOTIDE SEQUENCE</scope>
</reference>
<protein>
    <submittedName>
        <fullName evidence="1">Uncharacterized protein</fullName>
    </submittedName>
</protein>
<gene>
    <name evidence="1" type="ORF">UFOVP125_45</name>
</gene>
<accession>A0A6J5LCN7</accession>
<sequence>MDSTHVNEIVAYGPDGKQRAVIELTDKEFDAMQRAMQWPEDLAQWDRLNRVINGSEMGSPL</sequence>